<keyword evidence="2" id="KW-1185">Reference proteome</keyword>
<evidence type="ECO:0000313" key="1">
    <source>
        <dbReference type="EMBL" id="RVU03570.1"/>
    </source>
</evidence>
<reference evidence="1 2" key="1">
    <citation type="submission" date="2019-01" db="EMBL/GenBank/DDBJ databases">
        <authorList>
            <person name="Chen W.-M."/>
        </authorList>
    </citation>
    <scope>NUCLEOTIDE SEQUENCE [LARGE SCALE GENOMIC DNA]</scope>
    <source>
        <strain evidence="1 2">FSY-9</strain>
    </source>
</reference>
<proteinExistence type="predicted"/>
<dbReference type="Proteomes" id="UP000282837">
    <property type="component" value="Unassembled WGS sequence"/>
</dbReference>
<name>A0A437N0V5_9SPHN</name>
<protein>
    <submittedName>
        <fullName evidence="1">Uncharacterized protein</fullName>
    </submittedName>
</protein>
<dbReference type="AlphaFoldDB" id="A0A437N0V5"/>
<evidence type="ECO:0000313" key="2">
    <source>
        <dbReference type="Proteomes" id="UP000282837"/>
    </source>
</evidence>
<dbReference type="RefSeq" id="WP_127710876.1">
    <property type="nucleotide sequence ID" value="NZ_SACO01000013.1"/>
</dbReference>
<comment type="caution">
    <text evidence="1">The sequence shown here is derived from an EMBL/GenBank/DDBJ whole genome shotgun (WGS) entry which is preliminary data.</text>
</comment>
<dbReference type="OrthoDB" id="8481307at2"/>
<sequence length="99" mass="11004">MARFQPSPEETEKRNRIRLSVFAYAYEVHDVSLISDADFDTLSLRIDPTVKTGHAVLDEFFATQFDPSTGMWVLQHPDQAGLEKACSASAPMAQKRGCG</sequence>
<dbReference type="EMBL" id="SACO01000013">
    <property type="protein sequence ID" value="RVU03570.1"/>
    <property type="molecule type" value="Genomic_DNA"/>
</dbReference>
<accession>A0A437N0V5</accession>
<gene>
    <name evidence="1" type="ORF">EOE18_14705</name>
</gene>
<organism evidence="1 2">
    <name type="scientific">Novosphingobium umbonatum</name>
    <dbReference type="NCBI Taxonomy" id="1908524"/>
    <lineage>
        <taxon>Bacteria</taxon>
        <taxon>Pseudomonadati</taxon>
        <taxon>Pseudomonadota</taxon>
        <taxon>Alphaproteobacteria</taxon>
        <taxon>Sphingomonadales</taxon>
        <taxon>Sphingomonadaceae</taxon>
        <taxon>Novosphingobium</taxon>
    </lineage>
</organism>